<name>A0A841GJ93_9BACT</name>
<dbReference type="RefSeq" id="WP_184618801.1">
    <property type="nucleotide sequence ID" value="NZ_JACHEX010000001.1"/>
</dbReference>
<dbReference type="Gene3D" id="1.10.530.10">
    <property type="match status" value="1"/>
</dbReference>
<dbReference type="Proteomes" id="UP000555828">
    <property type="component" value="Unassembled WGS sequence"/>
</dbReference>
<dbReference type="InterPro" id="IPR023346">
    <property type="entry name" value="Lysozyme-like_dom_sf"/>
</dbReference>
<comment type="caution">
    <text evidence="1">The sequence shown here is derived from an EMBL/GenBank/DDBJ whole genome shotgun (WGS) entry which is preliminary data.</text>
</comment>
<sequence>MKNRLLFTLLLILSAGILFGNLYTDAYNYTFKIAKYYGVNDERAKVIAQTVAEEYEKFPQVPYQVFVAVIVSESGFKNLYGDSGHAVGYCQLHESATDYVALFFPEIKHILSKISHDDLIKFPALQIRIAYRYLYLIMKNITNYNIIKALNFWNNSDKYYLRVFDTLVFIDSIAMKN</sequence>
<keyword evidence="2" id="KW-1185">Reference proteome</keyword>
<dbReference type="AlphaFoldDB" id="A0A841GJ93"/>
<organism evidence="1 2">
    <name type="scientific">Thermosipho japonicus</name>
    <dbReference type="NCBI Taxonomy" id="90323"/>
    <lineage>
        <taxon>Bacteria</taxon>
        <taxon>Thermotogati</taxon>
        <taxon>Thermotogota</taxon>
        <taxon>Thermotogae</taxon>
        <taxon>Thermotogales</taxon>
        <taxon>Fervidobacteriaceae</taxon>
        <taxon>Thermosipho</taxon>
    </lineage>
</organism>
<reference evidence="1 2" key="1">
    <citation type="submission" date="2020-08" db="EMBL/GenBank/DDBJ databases">
        <title>Genomic Encyclopedia of Type Strains, Phase IV (KMG-IV): sequencing the most valuable type-strain genomes for metagenomic binning, comparative biology and taxonomic classification.</title>
        <authorList>
            <person name="Goeker M."/>
        </authorList>
    </citation>
    <scope>NUCLEOTIDE SEQUENCE [LARGE SCALE GENOMIC DNA]</scope>
    <source>
        <strain evidence="1 2">DSM 13481</strain>
    </source>
</reference>
<evidence type="ECO:0000313" key="2">
    <source>
        <dbReference type="Proteomes" id="UP000555828"/>
    </source>
</evidence>
<evidence type="ECO:0008006" key="3">
    <source>
        <dbReference type="Google" id="ProtNLM"/>
    </source>
</evidence>
<dbReference type="SUPFAM" id="SSF53955">
    <property type="entry name" value="Lysozyme-like"/>
    <property type="match status" value="1"/>
</dbReference>
<proteinExistence type="predicted"/>
<dbReference type="EMBL" id="JACHEX010000001">
    <property type="protein sequence ID" value="MBB6062075.1"/>
    <property type="molecule type" value="Genomic_DNA"/>
</dbReference>
<protein>
    <recommendedName>
        <fullName evidence="3">Transglycosylase SLT domain-containing protein</fullName>
    </recommendedName>
</protein>
<gene>
    <name evidence="1" type="ORF">HNP65_000497</name>
</gene>
<accession>A0A841GJ93</accession>
<evidence type="ECO:0000313" key="1">
    <source>
        <dbReference type="EMBL" id="MBB6062075.1"/>
    </source>
</evidence>